<proteinExistence type="inferred from homology"/>
<dbReference type="GO" id="GO:0005886">
    <property type="term" value="C:plasma membrane"/>
    <property type="evidence" value="ECO:0007669"/>
    <property type="project" value="UniProtKB-SubCell"/>
</dbReference>
<dbReference type="GO" id="GO:0009246">
    <property type="term" value="P:enterobacterial common antigen biosynthetic process"/>
    <property type="evidence" value="ECO:0007669"/>
    <property type="project" value="TreeGrafter"/>
</dbReference>
<feature type="transmembrane region" description="Helical" evidence="7">
    <location>
        <begin position="349"/>
        <end position="367"/>
    </location>
</feature>
<feature type="transmembrane region" description="Helical" evidence="7">
    <location>
        <begin position="257"/>
        <end position="276"/>
    </location>
</feature>
<dbReference type="InterPro" id="IPR002656">
    <property type="entry name" value="Acyl_transf_3_dom"/>
</dbReference>
<reference evidence="9 10" key="2">
    <citation type="submission" date="2019-02" db="EMBL/GenBank/DDBJ databases">
        <title>'Lichenibacterium ramalinii' gen. nov. sp. nov., 'Lichenibacterium minor' gen. nov. sp. nov.</title>
        <authorList>
            <person name="Pankratov T."/>
        </authorList>
    </citation>
    <scope>NUCLEOTIDE SEQUENCE [LARGE SCALE GENOMIC DNA]</scope>
    <source>
        <strain evidence="9 10">RmlP001</strain>
    </source>
</reference>
<evidence type="ECO:0000256" key="7">
    <source>
        <dbReference type="SAM" id="Phobius"/>
    </source>
</evidence>
<evidence type="ECO:0000313" key="9">
    <source>
        <dbReference type="EMBL" id="RYB03045.1"/>
    </source>
</evidence>
<evidence type="ECO:0000313" key="10">
    <source>
        <dbReference type="Proteomes" id="UP000289411"/>
    </source>
</evidence>
<evidence type="ECO:0000256" key="2">
    <source>
        <dbReference type="ARBA" id="ARBA00007400"/>
    </source>
</evidence>
<dbReference type="Pfam" id="PF01757">
    <property type="entry name" value="Acyl_transf_3"/>
    <property type="match status" value="1"/>
</dbReference>
<keyword evidence="3" id="KW-1003">Cell membrane</keyword>
<feature type="transmembrane region" description="Helical" evidence="7">
    <location>
        <begin position="318"/>
        <end position="337"/>
    </location>
</feature>
<accession>A0A4Q2RA04</accession>
<keyword evidence="9" id="KW-0808">Transferase</keyword>
<organism evidence="9 10">
    <name type="scientific">Lichenibacterium ramalinae</name>
    <dbReference type="NCBI Taxonomy" id="2316527"/>
    <lineage>
        <taxon>Bacteria</taxon>
        <taxon>Pseudomonadati</taxon>
        <taxon>Pseudomonadota</taxon>
        <taxon>Alphaproteobacteria</taxon>
        <taxon>Hyphomicrobiales</taxon>
        <taxon>Lichenihabitantaceae</taxon>
        <taxon>Lichenibacterium</taxon>
    </lineage>
</organism>
<comment type="similarity">
    <text evidence="2">Belongs to the acyltransferase 3 family.</text>
</comment>
<feature type="transmembrane region" description="Helical" evidence="7">
    <location>
        <begin position="127"/>
        <end position="146"/>
    </location>
</feature>
<comment type="subcellular location">
    <subcellularLocation>
        <location evidence="1">Cell membrane</location>
        <topology evidence="1">Multi-pass membrane protein</topology>
    </subcellularLocation>
</comment>
<feature type="transmembrane region" description="Helical" evidence="7">
    <location>
        <begin position="55"/>
        <end position="74"/>
    </location>
</feature>
<keyword evidence="6 7" id="KW-0472">Membrane</keyword>
<keyword evidence="5 7" id="KW-1133">Transmembrane helix</keyword>
<feature type="transmembrane region" description="Helical" evidence="7">
    <location>
        <begin position="192"/>
        <end position="211"/>
    </location>
</feature>
<dbReference type="AlphaFoldDB" id="A0A4Q2RA04"/>
<name>A0A4Q2RA04_9HYPH</name>
<dbReference type="EMBL" id="QYBC01000016">
    <property type="protein sequence ID" value="RYB03045.1"/>
    <property type="molecule type" value="Genomic_DNA"/>
</dbReference>
<dbReference type="PANTHER" id="PTHR40074:SF2">
    <property type="entry name" value="O-ACETYLTRANSFERASE WECH"/>
    <property type="match status" value="1"/>
</dbReference>
<comment type="caution">
    <text evidence="9">The sequence shown here is derived from an EMBL/GenBank/DDBJ whole genome shotgun (WGS) entry which is preliminary data.</text>
</comment>
<evidence type="ECO:0000259" key="8">
    <source>
        <dbReference type="Pfam" id="PF01757"/>
    </source>
</evidence>
<feature type="transmembrane region" description="Helical" evidence="7">
    <location>
        <begin position="166"/>
        <end position="185"/>
    </location>
</feature>
<evidence type="ECO:0000256" key="4">
    <source>
        <dbReference type="ARBA" id="ARBA00022692"/>
    </source>
</evidence>
<feature type="transmembrane region" description="Helical" evidence="7">
    <location>
        <begin position="288"/>
        <end position="306"/>
    </location>
</feature>
<dbReference type="GO" id="GO:0016413">
    <property type="term" value="F:O-acetyltransferase activity"/>
    <property type="evidence" value="ECO:0007669"/>
    <property type="project" value="TreeGrafter"/>
</dbReference>
<feature type="domain" description="Acyltransferase 3" evidence="8">
    <location>
        <begin position="48"/>
        <end position="366"/>
    </location>
</feature>
<sequence>MERPAFPPCMMINSAKFRGLCPSMSNMRLGSLTDPGRPHQDEVGSRLSSIDLFKFLAFCGVVSIHTVSAVHFTHGGDPFEAGLRDPVGSVVDQLSRFAVPFFFLSSGYLWFGRALRYDMVRFIKSISWLLVVYVFWVAVYALNFMIDGQPLTPSLALKILVNGGYGVQLWFLPCLCSALLLMRVVARTHRWALPLTIGFALYVIGLIYGPYSPLVFGTPSSELTRRICRTLPISAFLFVMIGAWLKSSGRTFSPRTAIVLIAVGAGLTLAEGSVLQEVFRVPMVSNDALLSSIPFGVGVFLLSLHVRLGTRWADWGRALGSMGLGLYLLHMEFVYLIRAYFWPASLVERLAFLLAVIVATTATLLIVDNARGATRLLR</sequence>
<evidence type="ECO:0000256" key="3">
    <source>
        <dbReference type="ARBA" id="ARBA00022475"/>
    </source>
</evidence>
<evidence type="ECO:0000256" key="6">
    <source>
        <dbReference type="ARBA" id="ARBA00023136"/>
    </source>
</evidence>
<reference evidence="9 10" key="1">
    <citation type="submission" date="2018-09" db="EMBL/GenBank/DDBJ databases">
        <authorList>
            <person name="Grouzdev D.S."/>
            <person name="Krutkina M.S."/>
        </authorList>
    </citation>
    <scope>NUCLEOTIDE SEQUENCE [LARGE SCALE GENOMIC DNA]</scope>
    <source>
        <strain evidence="9 10">RmlP001</strain>
    </source>
</reference>
<keyword evidence="4 7" id="KW-0812">Transmembrane</keyword>
<evidence type="ECO:0000256" key="5">
    <source>
        <dbReference type="ARBA" id="ARBA00022989"/>
    </source>
</evidence>
<protein>
    <submittedName>
        <fullName evidence="9">Acyltransferase</fullName>
    </submittedName>
</protein>
<gene>
    <name evidence="9" type="ORF">D3272_18410</name>
</gene>
<feature type="transmembrane region" description="Helical" evidence="7">
    <location>
        <begin position="94"/>
        <end position="115"/>
    </location>
</feature>
<dbReference type="PANTHER" id="PTHR40074">
    <property type="entry name" value="O-ACETYLTRANSFERASE WECH"/>
    <property type="match status" value="1"/>
</dbReference>
<keyword evidence="10" id="KW-1185">Reference proteome</keyword>
<dbReference type="Proteomes" id="UP000289411">
    <property type="component" value="Unassembled WGS sequence"/>
</dbReference>
<evidence type="ECO:0000256" key="1">
    <source>
        <dbReference type="ARBA" id="ARBA00004651"/>
    </source>
</evidence>
<keyword evidence="9" id="KW-0012">Acyltransferase</keyword>
<feature type="transmembrane region" description="Helical" evidence="7">
    <location>
        <begin position="223"/>
        <end position="245"/>
    </location>
</feature>